<evidence type="ECO:0000313" key="3">
    <source>
        <dbReference type="EMBL" id="KAK3898770.1"/>
    </source>
</evidence>
<protein>
    <recommendedName>
        <fullName evidence="5">PH domain-containing protein</fullName>
    </recommendedName>
</protein>
<feature type="region of interest" description="Disordered" evidence="1">
    <location>
        <begin position="181"/>
        <end position="255"/>
    </location>
</feature>
<sequence length="255" mass="28130">MNAAVKMIGKHAAGKVKRNPNADNPYMEWVEVWKNGKCKRKKQERPIPDGLSANDGKILRKIRKKAYHYDQSFTCCCFGFRFGWSAIIGLIPLIGDIIEVLMSLSLIRAASKLDGDGLPNRLYRMMVINIVIDFAAGFVPILGDIVDALYRANTRNAWLLDAYLTEKAALQKAGLVVVGGEEKTQGRQQTMKGDRDVEQGLDSMGGVGQGPMTPAVLPPTRTPAPRANMAPLPPRPGPPGRNLTGRQMRDPRDHR</sequence>
<gene>
    <name evidence="3" type="ORF">C8A05DRAFT_18700</name>
</gene>
<keyword evidence="2" id="KW-0812">Transmembrane</keyword>
<feature type="transmembrane region" description="Helical" evidence="2">
    <location>
        <begin position="82"/>
        <end position="101"/>
    </location>
</feature>
<keyword evidence="4" id="KW-1185">Reference proteome</keyword>
<keyword evidence="2" id="KW-0472">Membrane</keyword>
<keyword evidence="2" id="KW-1133">Transmembrane helix</keyword>
<dbReference type="Proteomes" id="UP001303889">
    <property type="component" value="Unassembled WGS sequence"/>
</dbReference>
<dbReference type="Pfam" id="PF13430">
    <property type="entry name" value="DUF4112"/>
    <property type="match status" value="1"/>
</dbReference>
<dbReference type="PANTHER" id="PTHR35519:SF2">
    <property type="entry name" value="PH DOMAIN PROTEIN"/>
    <property type="match status" value="1"/>
</dbReference>
<evidence type="ECO:0000256" key="1">
    <source>
        <dbReference type="SAM" id="MobiDB-lite"/>
    </source>
</evidence>
<dbReference type="InterPro" id="IPR025187">
    <property type="entry name" value="DUF4112"/>
</dbReference>
<feature type="transmembrane region" description="Helical" evidence="2">
    <location>
        <begin position="122"/>
        <end position="143"/>
    </location>
</feature>
<name>A0AAN6MDG8_9PEZI</name>
<evidence type="ECO:0000313" key="4">
    <source>
        <dbReference type="Proteomes" id="UP001303889"/>
    </source>
</evidence>
<evidence type="ECO:0000256" key="2">
    <source>
        <dbReference type="SAM" id="Phobius"/>
    </source>
</evidence>
<evidence type="ECO:0008006" key="5">
    <source>
        <dbReference type="Google" id="ProtNLM"/>
    </source>
</evidence>
<reference evidence="3" key="1">
    <citation type="journal article" date="2023" name="Mol. Phylogenet. Evol.">
        <title>Genome-scale phylogeny and comparative genomics of the fungal order Sordariales.</title>
        <authorList>
            <person name="Hensen N."/>
            <person name="Bonometti L."/>
            <person name="Westerberg I."/>
            <person name="Brannstrom I.O."/>
            <person name="Guillou S."/>
            <person name="Cros-Aarteil S."/>
            <person name="Calhoun S."/>
            <person name="Haridas S."/>
            <person name="Kuo A."/>
            <person name="Mondo S."/>
            <person name="Pangilinan J."/>
            <person name="Riley R."/>
            <person name="LaButti K."/>
            <person name="Andreopoulos B."/>
            <person name="Lipzen A."/>
            <person name="Chen C."/>
            <person name="Yan M."/>
            <person name="Daum C."/>
            <person name="Ng V."/>
            <person name="Clum A."/>
            <person name="Steindorff A."/>
            <person name="Ohm R.A."/>
            <person name="Martin F."/>
            <person name="Silar P."/>
            <person name="Natvig D.O."/>
            <person name="Lalanne C."/>
            <person name="Gautier V."/>
            <person name="Ament-Velasquez S.L."/>
            <person name="Kruys A."/>
            <person name="Hutchinson M.I."/>
            <person name="Powell A.J."/>
            <person name="Barry K."/>
            <person name="Miller A.N."/>
            <person name="Grigoriev I.V."/>
            <person name="Debuchy R."/>
            <person name="Gladieux P."/>
            <person name="Hiltunen Thoren M."/>
            <person name="Johannesson H."/>
        </authorList>
    </citation>
    <scope>NUCLEOTIDE SEQUENCE</scope>
    <source>
        <strain evidence="3">CBS 103.79</strain>
    </source>
</reference>
<reference evidence="3" key="2">
    <citation type="submission" date="2023-05" db="EMBL/GenBank/DDBJ databases">
        <authorList>
            <consortium name="Lawrence Berkeley National Laboratory"/>
            <person name="Steindorff A."/>
            <person name="Hensen N."/>
            <person name="Bonometti L."/>
            <person name="Westerberg I."/>
            <person name="Brannstrom I.O."/>
            <person name="Guillou S."/>
            <person name="Cros-Aarteil S."/>
            <person name="Calhoun S."/>
            <person name="Haridas S."/>
            <person name="Kuo A."/>
            <person name="Mondo S."/>
            <person name="Pangilinan J."/>
            <person name="Riley R."/>
            <person name="Labutti K."/>
            <person name="Andreopoulos B."/>
            <person name="Lipzen A."/>
            <person name="Chen C."/>
            <person name="Yanf M."/>
            <person name="Daum C."/>
            <person name="Ng V."/>
            <person name="Clum A."/>
            <person name="Ohm R."/>
            <person name="Martin F."/>
            <person name="Silar P."/>
            <person name="Natvig D."/>
            <person name="Lalanne C."/>
            <person name="Gautier V."/>
            <person name="Ament-Velasquez S.L."/>
            <person name="Kruys A."/>
            <person name="Hutchinson M.I."/>
            <person name="Powell A.J."/>
            <person name="Barry K."/>
            <person name="Miller A.N."/>
            <person name="Grigoriev I.V."/>
            <person name="Debuchy R."/>
            <person name="Gladieux P."/>
            <person name="Thoren M.H."/>
            <person name="Johannesson H."/>
        </authorList>
    </citation>
    <scope>NUCLEOTIDE SEQUENCE</scope>
    <source>
        <strain evidence="3">CBS 103.79</strain>
    </source>
</reference>
<dbReference type="PANTHER" id="PTHR35519">
    <property type="entry name" value="MEMBRANE PROTEINS"/>
    <property type="match status" value="1"/>
</dbReference>
<dbReference type="AlphaFoldDB" id="A0AAN6MDG8"/>
<proteinExistence type="predicted"/>
<organism evidence="3 4">
    <name type="scientific">Staphylotrichum tortipilum</name>
    <dbReference type="NCBI Taxonomy" id="2831512"/>
    <lineage>
        <taxon>Eukaryota</taxon>
        <taxon>Fungi</taxon>
        <taxon>Dikarya</taxon>
        <taxon>Ascomycota</taxon>
        <taxon>Pezizomycotina</taxon>
        <taxon>Sordariomycetes</taxon>
        <taxon>Sordariomycetidae</taxon>
        <taxon>Sordariales</taxon>
        <taxon>Chaetomiaceae</taxon>
        <taxon>Staphylotrichum</taxon>
    </lineage>
</organism>
<accession>A0AAN6MDG8</accession>
<comment type="caution">
    <text evidence="3">The sequence shown here is derived from an EMBL/GenBank/DDBJ whole genome shotgun (WGS) entry which is preliminary data.</text>
</comment>
<dbReference type="EMBL" id="MU855883">
    <property type="protein sequence ID" value="KAK3898770.1"/>
    <property type="molecule type" value="Genomic_DNA"/>
</dbReference>